<evidence type="ECO:0000256" key="7">
    <source>
        <dbReference type="ARBA" id="ARBA00022618"/>
    </source>
</evidence>
<organism evidence="16 17">
    <name type="scientific">Congregibacter brevis</name>
    <dbReference type="NCBI Taxonomy" id="3081201"/>
    <lineage>
        <taxon>Bacteria</taxon>
        <taxon>Pseudomonadati</taxon>
        <taxon>Pseudomonadota</taxon>
        <taxon>Gammaproteobacteria</taxon>
        <taxon>Cellvibrionales</taxon>
        <taxon>Halieaceae</taxon>
        <taxon>Congregibacter</taxon>
    </lineage>
</organism>
<keyword evidence="6 12" id="KW-0997">Cell inner membrane</keyword>
<feature type="domain" description="ABC3 transporter permease C-terminal" evidence="14">
    <location>
        <begin position="201"/>
        <end position="318"/>
    </location>
</feature>
<evidence type="ECO:0000256" key="8">
    <source>
        <dbReference type="ARBA" id="ARBA00022692"/>
    </source>
</evidence>
<evidence type="ECO:0000313" key="16">
    <source>
        <dbReference type="EMBL" id="WOJ97507.1"/>
    </source>
</evidence>
<comment type="similarity">
    <text evidence="2 12">Belongs to the ABC-4 integral membrane protein family. FtsX subfamily.</text>
</comment>
<gene>
    <name evidence="16" type="primary">ftsX</name>
    <name evidence="16" type="ORF">R0137_02795</name>
</gene>
<comment type="subcellular location">
    <subcellularLocation>
        <location evidence="1">Cell inner membrane</location>
        <topology evidence="1">Multi-pass membrane protein</topology>
    </subcellularLocation>
</comment>
<keyword evidence="5 12" id="KW-1003">Cell membrane</keyword>
<keyword evidence="10 12" id="KW-0472">Membrane</keyword>
<dbReference type="InterPro" id="IPR040690">
    <property type="entry name" value="FtsX_ECD"/>
</dbReference>
<comment type="function">
    <text evidence="12">Part of the ABC transporter FtsEX involved in cellular division.</text>
</comment>
<comment type="subunit">
    <text evidence="3">Forms a membrane-associated complex with FtsE.</text>
</comment>
<feature type="transmembrane region" description="Helical" evidence="13">
    <location>
        <begin position="250"/>
        <end position="272"/>
    </location>
</feature>
<feature type="transmembrane region" description="Helical" evidence="13">
    <location>
        <begin position="50"/>
        <end position="70"/>
    </location>
</feature>
<evidence type="ECO:0000256" key="12">
    <source>
        <dbReference type="PIRNR" id="PIRNR003097"/>
    </source>
</evidence>
<keyword evidence="11 12" id="KW-0131">Cell cycle</keyword>
<evidence type="ECO:0000256" key="3">
    <source>
        <dbReference type="ARBA" id="ARBA00011160"/>
    </source>
</evidence>
<feature type="transmembrane region" description="Helical" evidence="13">
    <location>
        <begin position="292"/>
        <end position="315"/>
    </location>
</feature>
<keyword evidence="7 12" id="KW-0132">Cell division</keyword>
<dbReference type="InterPro" id="IPR003838">
    <property type="entry name" value="ABC3_permease_C"/>
</dbReference>
<dbReference type="Pfam" id="PF18075">
    <property type="entry name" value="FtsX_ECD"/>
    <property type="match status" value="1"/>
</dbReference>
<protein>
    <recommendedName>
        <fullName evidence="4 12">Cell division protein FtsX</fullName>
    </recommendedName>
</protein>
<evidence type="ECO:0000256" key="13">
    <source>
        <dbReference type="SAM" id="Phobius"/>
    </source>
</evidence>
<dbReference type="Proteomes" id="UP001626549">
    <property type="component" value="Chromosome"/>
</dbReference>
<proteinExistence type="inferred from homology"/>
<evidence type="ECO:0000259" key="15">
    <source>
        <dbReference type="Pfam" id="PF18075"/>
    </source>
</evidence>
<feature type="transmembrane region" description="Helical" evidence="13">
    <location>
        <begin position="197"/>
        <end position="217"/>
    </location>
</feature>
<evidence type="ECO:0000259" key="14">
    <source>
        <dbReference type="Pfam" id="PF02687"/>
    </source>
</evidence>
<keyword evidence="17" id="KW-1185">Reference proteome</keyword>
<accession>A0ABZ0ID82</accession>
<evidence type="ECO:0000256" key="5">
    <source>
        <dbReference type="ARBA" id="ARBA00022475"/>
    </source>
</evidence>
<dbReference type="Gene3D" id="3.30.70.3040">
    <property type="match status" value="1"/>
</dbReference>
<evidence type="ECO:0000313" key="17">
    <source>
        <dbReference type="Proteomes" id="UP001626549"/>
    </source>
</evidence>
<dbReference type="EMBL" id="CP136865">
    <property type="protein sequence ID" value="WOJ97507.1"/>
    <property type="molecule type" value="Genomic_DNA"/>
</dbReference>
<dbReference type="PIRSF" id="PIRSF003097">
    <property type="entry name" value="FtsX"/>
    <property type="match status" value="1"/>
</dbReference>
<dbReference type="InterPro" id="IPR047590">
    <property type="entry name" value="FtsX_proteobact-type"/>
</dbReference>
<evidence type="ECO:0000256" key="6">
    <source>
        <dbReference type="ARBA" id="ARBA00022519"/>
    </source>
</evidence>
<dbReference type="NCBIfam" id="TIGR00439">
    <property type="entry name" value="FtsX_Gneg"/>
    <property type="match status" value="1"/>
</dbReference>
<dbReference type="PANTHER" id="PTHR47755:SF1">
    <property type="entry name" value="CELL DIVISION PROTEIN FTSX"/>
    <property type="match status" value="1"/>
</dbReference>
<sequence>MSRKTAKSTGGNARPRTIRWVARWRGWRRHHSQSAADSLAKVVSQPVSSCMTWLVIGIAIALPTGLWVVLGNVSQLGEQLERPAQLSLFLQAEQPVDEARSLALALSQRENIQSTEFVDRDDALAEFVERSGMGELAKGLPQNPLPHLLLVVPVPASPEALSELRQNLESLPEVEEALLDTLWLQRLQSLMTLGRRAVQLLAVLLLAAVVLVLGNTIRLAIESRRDEIIIVKLVGGSDAFVRRPLLYTGLWFGLGGGAVGAILVALGTFLLASPVNALSAAYQSSFTLQGLGLVDSLQLVLLGAFLGLAGAWLAVARHLKAIEPR</sequence>
<feature type="domain" description="FtsX extracellular" evidence="15">
    <location>
        <begin position="85"/>
        <end position="176"/>
    </location>
</feature>
<name>A0ABZ0ID82_9GAMM</name>
<dbReference type="InterPro" id="IPR004513">
    <property type="entry name" value="FtsX"/>
</dbReference>
<evidence type="ECO:0000256" key="10">
    <source>
        <dbReference type="ARBA" id="ARBA00023136"/>
    </source>
</evidence>
<dbReference type="Pfam" id="PF02687">
    <property type="entry name" value="FtsX"/>
    <property type="match status" value="1"/>
</dbReference>
<reference evidence="16 17" key="1">
    <citation type="submission" date="2023-10" db="EMBL/GenBank/DDBJ databases">
        <title>Two novel species belonging to the OM43/NOR5 clade.</title>
        <authorList>
            <person name="Park M."/>
        </authorList>
    </citation>
    <scope>NUCLEOTIDE SEQUENCE [LARGE SCALE GENOMIC DNA]</scope>
    <source>
        <strain evidence="16 17">IMCC45268</strain>
    </source>
</reference>
<evidence type="ECO:0000256" key="2">
    <source>
        <dbReference type="ARBA" id="ARBA00007379"/>
    </source>
</evidence>
<evidence type="ECO:0000256" key="9">
    <source>
        <dbReference type="ARBA" id="ARBA00022989"/>
    </source>
</evidence>
<keyword evidence="8 13" id="KW-0812">Transmembrane</keyword>
<dbReference type="RefSeq" id="WP_407328377.1">
    <property type="nucleotide sequence ID" value="NZ_CP136865.1"/>
</dbReference>
<evidence type="ECO:0000256" key="11">
    <source>
        <dbReference type="ARBA" id="ARBA00023306"/>
    </source>
</evidence>
<evidence type="ECO:0000256" key="4">
    <source>
        <dbReference type="ARBA" id="ARBA00021907"/>
    </source>
</evidence>
<dbReference type="PANTHER" id="PTHR47755">
    <property type="entry name" value="CELL DIVISION PROTEIN FTSX"/>
    <property type="match status" value="1"/>
</dbReference>
<evidence type="ECO:0000256" key="1">
    <source>
        <dbReference type="ARBA" id="ARBA00004429"/>
    </source>
</evidence>
<keyword evidence="9 13" id="KW-1133">Transmembrane helix</keyword>